<organism evidence="2 3">
    <name type="scientific">Didymella rabiei</name>
    <name type="common">Chickpea ascochyta blight fungus</name>
    <name type="synonym">Mycosphaerella rabiei</name>
    <dbReference type="NCBI Taxonomy" id="5454"/>
    <lineage>
        <taxon>Eukaryota</taxon>
        <taxon>Fungi</taxon>
        <taxon>Dikarya</taxon>
        <taxon>Ascomycota</taxon>
        <taxon>Pezizomycotina</taxon>
        <taxon>Dothideomycetes</taxon>
        <taxon>Pleosporomycetidae</taxon>
        <taxon>Pleosporales</taxon>
        <taxon>Pleosporineae</taxon>
        <taxon>Didymellaceae</taxon>
        <taxon>Ascochyta</taxon>
    </lineage>
</organism>
<dbReference type="InterPro" id="IPR036396">
    <property type="entry name" value="Cyt_P450_sf"/>
</dbReference>
<dbReference type="InterPro" id="IPR001128">
    <property type="entry name" value="Cyt_P450"/>
</dbReference>
<comment type="caution">
    <text evidence="2">The sequence shown here is derived from an EMBL/GenBank/DDBJ whole genome shotgun (WGS) entry which is preliminary data.</text>
</comment>
<evidence type="ECO:0000256" key="1">
    <source>
        <dbReference type="PIRSR" id="PIRSR602401-1"/>
    </source>
</evidence>
<evidence type="ECO:0000313" key="3">
    <source>
        <dbReference type="Proteomes" id="UP000076837"/>
    </source>
</evidence>
<accession>A0A162ZLJ1</accession>
<dbReference type="EMBL" id="JYNV01000272">
    <property type="protein sequence ID" value="KZM20678.1"/>
    <property type="molecule type" value="Genomic_DNA"/>
</dbReference>
<dbReference type="Pfam" id="PF00067">
    <property type="entry name" value="p450"/>
    <property type="match status" value="1"/>
</dbReference>
<evidence type="ECO:0000313" key="2">
    <source>
        <dbReference type="EMBL" id="KZM20678.1"/>
    </source>
</evidence>
<dbReference type="GO" id="GO:0004497">
    <property type="term" value="F:monooxygenase activity"/>
    <property type="evidence" value="ECO:0007669"/>
    <property type="project" value="InterPro"/>
</dbReference>
<dbReference type="AlphaFoldDB" id="A0A162ZLJ1"/>
<dbReference type="OrthoDB" id="3934656at2759"/>
<proteinExistence type="predicted"/>
<reference evidence="2 3" key="1">
    <citation type="journal article" date="2016" name="Sci. Rep.">
        <title>Draft genome sequencing and secretome analysis of fungal phytopathogen Ascochyta rabiei provides insight into the necrotrophic effector repertoire.</title>
        <authorList>
            <person name="Verma S."/>
            <person name="Gazara R.K."/>
            <person name="Nizam S."/>
            <person name="Parween S."/>
            <person name="Chattopadhyay D."/>
            <person name="Verma P.K."/>
        </authorList>
    </citation>
    <scope>NUCLEOTIDE SEQUENCE [LARGE SCALE GENOMIC DNA]</scope>
    <source>
        <strain evidence="2 3">ArDII</strain>
    </source>
</reference>
<dbReference type="PRINTS" id="PR00463">
    <property type="entry name" value="EP450I"/>
</dbReference>
<dbReference type="CDD" id="cd11060">
    <property type="entry name" value="CYP57A1-like"/>
    <property type="match status" value="1"/>
</dbReference>
<gene>
    <name evidence="2" type="ORF">ST47_g8192</name>
</gene>
<comment type="cofactor">
    <cofactor evidence="1">
        <name>heme</name>
        <dbReference type="ChEBI" id="CHEBI:30413"/>
    </cofactor>
</comment>
<dbReference type="Gene3D" id="1.10.630.10">
    <property type="entry name" value="Cytochrome P450"/>
    <property type="match status" value="1"/>
</dbReference>
<dbReference type="GO" id="GO:0005506">
    <property type="term" value="F:iron ion binding"/>
    <property type="evidence" value="ECO:0007669"/>
    <property type="project" value="InterPro"/>
</dbReference>
<dbReference type="InterPro" id="IPR050121">
    <property type="entry name" value="Cytochrome_P450_monoxygenase"/>
</dbReference>
<keyword evidence="1" id="KW-0479">Metal-binding</keyword>
<keyword evidence="1" id="KW-0408">Iron</keyword>
<dbReference type="PANTHER" id="PTHR24305:SF229">
    <property type="entry name" value="P450, PUTATIVE (EUROFUNG)-RELATED"/>
    <property type="match status" value="1"/>
</dbReference>
<keyword evidence="3" id="KW-1185">Reference proteome</keyword>
<dbReference type="PRINTS" id="PR00385">
    <property type="entry name" value="P450"/>
</dbReference>
<dbReference type="GO" id="GO:0020037">
    <property type="term" value="F:heme binding"/>
    <property type="evidence" value="ECO:0007669"/>
    <property type="project" value="InterPro"/>
</dbReference>
<protein>
    <submittedName>
        <fullName evidence="2">Heme binding</fullName>
    </submittedName>
</protein>
<dbReference type="GO" id="GO:0016705">
    <property type="term" value="F:oxidoreductase activity, acting on paired donors, with incorporation or reduction of molecular oxygen"/>
    <property type="evidence" value="ECO:0007669"/>
    <property type="project" value="InterPro"/>
</dbReference>
<name>A0A162ZLJ1_DIDRA</name>
<dbReference type="PANTHER" id="PTHR24305">
    <property type="entry name" value="CYTOCHROME P450"/>
    <property type="match status" value="1"/>
</dbReference>
<keyword evidence="1" id="KW-0349">Heme</keyword>
<sequence length="511" mass="57597">MAPSSSLQDNIAFVAAQTGVLLLVYWLVWIVYSRTYHPLAKVPGPIWPSLSRTWLMYRMYIGDYQLAQEVLHKRYGPLIRIAPNELSYSNPDGVPVIYRINNPLEKTDWYHTFKGAGLKSQIDMFTITNERRHAAYRRTVGGVYSLTNILKYEELMDQNVVMLLDRLDGFVERAEEVDFGLWLEMYAYDNIGSVFFGKPFGFLESSSDHRGYIAAVHKAMPFLSFLSMAPSYARSVLMLIAAAVPSLLQAVLAVDDIRKTTVRETDEAMARKSDSHHRDILTQLLKVVEVSGEKTGVTHHEVTGEMWVAVMAGAESTSGGLRAVFYHLLKHPSVMCKLTAEIDSAYASDALTHPARHSQVTALPYLLAVCKEAARVWPSFQVTMPRYAPAQGLQLPNGFLVPCGYQIGMNPFVVQRNTSIFGEDAEEFRPERWLEADASQLRKMNAAMLSFGAGTRTCTGQHLAMAEIYKIVPEVLRRFTISMPQERVWRTFNASFNLTSGVVCEIERRDI</sequence>
<dbReference type="STRING" id="5454.A0A162ZLJ1"/>
<dbReference type="InterPro" id="IPR002401">
    <property type="entry name" value="Cyt_P450_E_grp-I"/>
</dbReference>
<feature type="binding site" description="axial binding residue" evidence="1">
    <location>
        <position position="458"/>
    </location>
    <ligand>
        <name>heme</name>
        <dbReference type="ChEBI" id="CHEBI:30413"/>
    </ligand>
    <ligandPart>
        <name>Fe</name>
        <dbReference type="ChEBI" id="CHEBI:18248"/>
    </ligandPart>
</feature>
<dbReference type="Proteomes" id="UP000076837">
    <property type="component" value="Unassembled WGS sequence"/>
</dbReference>
<dbReference type="SUPFAM" id="SSF48264">
    <property type="entry name" value="Cytochrome P450"/>
    <property type="match status" value="1"/>
</dbReference>